<keyword evidence="3" id="KW-1185">Reference proteome</keyword>
<dbReference type="Proteomes" id="UP001152300">
    <property type="component" value="Unassembled WGS sequence"/>
</dbReference>
<sequence length="678" mass="77143">MIPRVNSRETVHASLLPNIKPFLNFLYPGFINRDATNNKLSKRAWDSEFFTALTPNVSLNPTPRRVSSRTPSPRRPYASQRWTEHSGYRAWKLDLSSPAPGGALESHIPSDCSRSSIPLKASNPSNFARVSSSRLSSLDLSSPTVAKALNSSIPNLDLSSSPQVRKSGRRIKLPKPKLKTKTHQSETTCPASDSNPNLNKREEDASTPRPKKVVIKNQEDTFQTRRPSPQKQKKSKFKPDQNSRSTHEKSVNKKQANTLVPAQDTVVVLWDLENKWPTAPYDIAISLQQFAGLFGELINISAFGSETLFSFFPLSFEAKCLVSLEHELNIKPPPTADAQQRLEGINKHLPESASAEINRSKTRTTLETELIRAGVHVECVEPTPQATDKALQRAWQDNWFKEKAGSRTWLILVSDDTDYGSMLTNAKKKGFGVVVVTEWMSRLALNGDLRVPWGELKDGNYSLEGLADHIVDFSTLGRMWKKKHMSPNKVCDEEAIEKEISREELEIKQKTILRQEEIAKVMQQRSVLEERLNKEMIAKGPYILQIEQKIQKVERRLKDGRIFHLEQNILQLETRLKKEIEMKIEESLTQEQRSLDDMSDEEFLQSLSHSDFMEGLMRLASMSIPSTRAQRRKLLKEEKAQRRRSLREEEAQSHKLSRKAKAQSRRLLKEAKKSATIS</sequence>
<name>A0A9X0AHE8_9HELO</name>
<feature type="region of interest" description="Disordered" evidence="1">
    <location>
        <begin position="627"/>
        <end position="678"/>
    </location>
</feature>
<dbReference type="AlphaFoldDB" id="A0A9X0AHE8"/>
<evidence type="ECO:0000313" key="3">
    <source>
        <dbReference type="Proteomes" id="UP001152300"/>
    </source>
</evidence>
<evidence type="ECO:0000256" key="1">
    <source>
        <dbReference type="SAM" id="MobiDB-lite"/>
    </source>
</evidence>
<gene>
    <name evidence="2" type="ORF">OCU04_007989</name>
</gene>
<evidence type="ECO:0008006" key="4">
    <source>
        <dbReference type="Google" id="ProtNLM"/>
    </source>
</evidence>
<dbReference type="EMBL" id="JAPEIS010000009">
    <property type="protein sequence ID" value="KAJ8062725.1"/>
    <property type="molecule type" value="Genomic_DNA"/>
</dbReference>
<feature type="region of interest" description="Disordered" evidence="1">
    <location>
        <begin position="102"/>
        <end position="127"/>
    </location>
</feature>
<feature type="compositionally biased region" description="Basic and acidic residues" evidence="1">
    <location>
        <begin position="667"/>
        <end position="678"/>
    </location>
</feature>
<dbReference type="PANTHER" id="PTHR35744">
    <property type="entry name" value="C2H2-TYPE DOMAIN-CONTAINING PROTEIN"/>
    <property type="match status" value="1"/>
</dbReference>
<feature type="compositionally biased region" description="Basic residues" evidence="1">
    <location>
        <begin position="655"/>
        <end position="666"/>
    </location>
</feature>
<protein>
    <recommendedName>
        <fullName evidence="4">NYN domain-containing protein</fullName>
    </recommendedName>
</protein>
<feature type="compositionally biased region" description="Polar residues" evidence="1">
    <location>
        <begin position="185"/>
        <end position="198"/>
    </location>
</feature>
<evidence type="ECO:0000313" key="2">
    <source>
        <dbReference type="EMBL" id="KAJ8062725.1"/>
    </source>
</evidence>
<proteinExistence type="predicted"/>
<feature type="region of interest" description="Disordered" evidence="1">
    <location>
        <begin position="153"/>
        <end position="257"/>
    </location>
</feature>
<dbReference type="PANTHER" id="PTHR35744:SF4">
    <property type="entry name" value="OS04G0464600 PROTEIN"/>
    <property type="match status" value="1"/>
</dbReference>
<accession>A0A9X0AHE8</accession>
<feature type="compositionally biased region" description="Low complexity" evidence="1">
    <location>
        <begin position="61"/>
        <end position="71"/>
    </location>
</feature>
<feature type="compositionally biased region" description="Polar residues" evidence="1">
    <location>
        <begin position="112"/>
        <end position="127"/>
    </location>
</feature>
<feature type="compositionally biased region" description="Polar residues" evidence="1">
    <location>
        <begin position="153"/>
        <end position="164"/>
    </location>
</feature>
<organism evidence="2 3">
    <name type="scientific">Sclerotinia nivalis</name>
    <dbReference type="NCBI Taxonomy" id="352851"/>
    <lineage>
        <taxon>Eukaryota</taxon>
        <taxon>Fungi</taxon>
        <taxon>Dikarya</taxon>
        <taxon>Ascomycota</taxon>
        <taxon>Pezizomycotina</taxon>
        <taxon>Leotiomycetes</taxon>
        <taxon>Helotiales</taxon>
        <taxon>Sclerotiniaceae</taxon>
        <taxon>Sclerotinia</taxon>
    </lineage>
</organism>
<comment type="caution">
    <text evidence="2">The sequence shown here is derived from an EMBL/GenBank/DDBJ whole genome shotgun (WGS) entry which is preliminary data.</text>
</comment>
<feature type="compositionally biased region" description="Basic residues" evidence="1">
    <location>
        <begin position="166"/>
        <end position="182"/>
    </location>
</feature>
<feature type="compositionally biased region" description="Basic and acidic residues" evidence="1">
    <location>
        <begin position="237"/>
        <end position="251"/>
    </location>
</feature>
<feature type="compositionally biased region" description="Basic and acidic residues" evidence="1">
    <location>
        <begin position="635"/>
        <end position="653"/>
    </location>
</feature>
<dbReference type="OrthoDB" id="3518456at2759"/>
<reference evidence="2" key="1">
    <citation type="submission" date="2022-11" db="EMBL/GenBank/DDBJ databases">
        <title>Genome Resource of Sclerotinia nivalis Strain SnTB1, a Plant Pathogen Isolated from American Ginseng.</title>
        <authorList>
            <person name="Fan S."/>
        </authorList>
    </citation>
    <scope>NUCLEOTIDE SEQUENCE</scope>
    <source>
        <strain evidence="2">SnTB1</strain>
    </source>
</reference>
<feature type="region of interest" description="Disordered" evidence="1">
    <location>
        <begin position="60"/>
        <end position="81"/>
    </location>
</feature>